<evidence type="ECO:0000256" key="1">
    <source>
        <dbReference type="SAM" id="MobiDB-lite"/>
    </source>
</evidence>
<organism evidence="2 3">
    <name type="scientific">Mesonia phycicola</name>
    <dbReference type="NCBI Taxonomy" id="579105"/>
    <lineage>
        <taxon>Bacteria</taxon>
        <taxon>Pseudomonadati</taxon>
        <taxon>Bacteroidota</taxon>
        <taxon>Flavobacteriia</taxon>
        <taxon>Flavobacteriales</taxon>
        <taxon>Flavobacteriaceae</taxon>
        <taxon>Mesonia</taxon>
    </lineage>
</organism>
<accession>A0A1M6H026</accession>
<dbReference type="InterPro" id="IPR021889">
    <property type="entry name" value="DUF3500"/>
</dbReference>
<keyword evidence="3" id="KW-1185">Reference proteome</keyword>
<protein>
    <recommendedName>
        <fullName evidence="4">DUF3500 domain-containing protein</fullName>
    </recommendedName>
</protein>
<dbReference type="STRING" id="579105.SAMN04488096_10951"/>
<feature type="compositionally biased region" description="Polar residues" evidence="1">
    <location>
        <begin position="75"/>
        <end position="84"/>
    </location>
</feature>
<evidence type="ECO:0000313" key="3">
    <source>
        <dbReference type="Proteomes" id="UP000184225"/>
    </source>
</evidence>
<feature type="compositionally biased region" description="Acidic residues" evidence="1">
    <location>
        <begin position="85"/>
        <end position="94"/>
    </location>
</feature>
<reference evidence="2 3" key="1">
    <citation type="submission" date="2016-11" db="EMBL/GenBank/DDBJ databases">
        <authorList>
            <person name="Jaros S."/>
            <person name="Januszkiewicz K."/>
            <person name="Wedrychowicz H."/>
        </authorList>
    </citation>
    <scope>NUCLEOTIDE SEQUENCE [LARGE SCALE GENOMIC DNA]</scope>
    <source>
        <strain evidence="2 3">DSM 21425</strain>
    </source>
</reference>
<dbReference type="RefSeq" id="WP_234971626.1">
    <property type="nucleotide sequence ID" value="NZ_FQYY01000009.1"/>
</dbReference>
<dbReference type="AlphaFoldDB" id="A0A1M6H026"/>
<name>A0A1M6H026_9FLAO</name>
<sequence>MKKIAFRGLLLMTSTILIYSCSDDDSSSDSSCTETIWYADADDDGLGDPDVSISACDQPDGYVSNDSDSDDNDDGSASTTACNTDGEESQSTDTEIETMREAMVDFRSSLSSTLLEEASVCLDDERFYLWHNTPANNSNRDGITYGDLSDEQLVAFKDILQLFLSADGYQKVYEITELSEGWLSEVMSDTWNPEFYSIDMFGDPETSGSWGFQLDGHHCAINFLVHGDNVSIVPAFLGGEPAADTYNGEDFDIFSDERDLALTLYNSLDATELASASSTSTSHSLEVGPADMNGDPDPYRGTYDYSGFATGLKYSDMSATAQANLILVMKEYVYNLTGTFADVWWTDIMNNIDDTYFVWINDSGSNPTATSEFYYRIYNPYLWAEFNTEGSTGANSSTIADYNHVHTITRIPNNPTTDNGGDYGIFAFMINQDGPKTLLEHYALADHHKASKFKFDYTLINTPHSHSQTHTHTHTTSNS</sequence>
<dbReference type="PROSITE" id="PS51257">
    <property type="entry name" value="PROKAR_LIPOPROTEIN"/>
    <property type="match status" value="1"/>
</dbReference>
<dbReference type="PANTHER" id="PTHR37489">
    <property type="entry name" value="DUF3500 DOMAIN-CONTAINING PROTEIN"/>
    <property type="match status" value="1"/>
</dbReference>
<dbReference type="EMBL" id="FQYY01000009">
    <property type="protein sequence ID" value="SHJ15557.1"/>
    <property type="molecule type" value="Genomic_DNA"/>
</dbReference>
<proteinExistence type="predicted"/>
<evidence type="ECO:0000313" key="2">
    <source>
        <dbReference type="EMBL" id="SHJ15557.1"/>
    </source>
</evidence>
<dbReference type="Pfam" id="PF12006">
    <property type="entry name" value="DUF3500"/>
    <property type="match status" value="1"/>
</dbReference>
<feature type="region of interest" description="Disordered" evidence="1">
    <location>
        <begin position="43"/>
        <end position="94"/>
    </location>
</feature>
<gene>
    <name evidence="2" type="ORF">SAMN04488096_10951</name>
</gene>
<dbReference type="PANTHER" id="PTHR37489:SF1">
    <property type="entry name" value="DUF3500 DOMAIN-CONTAINING PROTEIN"/>
    <property type="match status" value="1"/>
</dbReference>
<dbReference type="Proteomes" id="UP000184225">
    <property type="component" value="Unassembled WGS sequence"/>
</dbReference>
<evidence type="ECO:0008006" key="4">
    <source>
        <dbReference type="Google" id="ProtNLM"/>
    </source>
</evidence>